<evidence type="ECO:0000313" key="1">
    <source>
        <dbReference type="EMBL" id="CAH2270050.1"/>
    </source>
</evidence>
<proteinExistence type="predicted"/>
<name>A0A8S4SKF0_9NEOP</name>
<dbReference type="Proteomes" id="UP000838756">
    <property type="component" value="Unassembled WGS sequence"/>
</dbReference>
<reference evidence="1" key="1">
    <citation type="submission" date="2022-03" db="EMBL/GenBank/DDBJ databases">
        <authorList>
            <person name="Lindestad O."/>
        </authorList>
    </citation>
    <scope>NUCLEOTIDE SEQUENCE</scope>
</reference>
<gene>
    <name evidence="1" type="primary">jg17903</name>
    <name evidence="1" type="ORF">PAEG_LOCUS27974</name>
</gene>
<dbReference type="OrthoDB" id="6928546at2759"/>
<organism evidence="1 2">
    <name type="scientific">Pararge aegeria aegeria</name>
    <dbReference type="NCBI Taxonomy" id="348720"/>
    <lineage>
        <taxon>Eukaryota</taxon>
        <taxon>Metazoa</taxon>
        <taxon>Ecdysozoa</taxon>
        <taxon>Arthropoda</taxon>
        <taxon>Hexapoda</taxon>
        <taxon>Insecta</taxon>
        <taxon>Pterygota</taxon>
        <taxon>Neoptera</taxon>
        <taxon>Endopterygota</taxon>
        <taxon>Lepidoptera</taxon>
        <taxon>Glossata</taxon>
        <taxon>Ditrysia</taxon>
        <taxon>Papilionoidea</taxon>
        <taxon>Nymphalidae</taxon>
        <taxon>Satyrinae</taxon>
        <taxon>Satyrini</taxon>
        <taxon>Parargina</taxon>
        <taxon>Pararge</taxon>
    </lineage>
</organism>
<protein>
    <submittedName>
        <fullName evidence="1">Jg17903 protein</fullName>
    </submittedName>
</protein>
<comment type="caution">
    <text evidence="1">The sequence shown here is derived from an EMBL/GenBank/DDBJ whole genome shotgun (WGS) entry which is preliminary data.</text>
</comment>
<accession>A0A8S4SKF0</accession>
<dbReference type="EMBL" id="CAKXAJ010026561">
    <property type="protein sequence ID" value="CAH2270050.1"/>
    <property type="molecule type" value="Genomic_DNA"/>
</dbReference>
<keyword evidence="2" id="KW-1185">Reference proteome</keyword>
<evidence type="ECO:0000313" key="2">
    <source>
        <dbReference type="Proteomes" id="UP000838756"/>
    </source>
</evidence>
<sequence length="77" mass="8025">MSFFPIPVVKALVVGRFGLENKLMCCAADVLEGKGTVQVAITVTELLRRHTALRDSPAISPVPVPSVPAVPAAAQAT</sequence>
<dbReference type="AlphaFoldDB" id="A0A8S4SKF0"/>